<accession>A0A1G6WSK0</accession>
<gene>
    <name evidence="1" type="ORF">SAMN04488239_109142</name>
</gene>
<dbReference type="OrthoDB" id="7871110at2"/>
<reference evidence="2" key="1">
    <citation type="submission" date="2016-10" db="EMBL/GenBank/DDBJ databases">
        <authorList>
            <person name="Varghese N."/>
            <person name="Submissions S."/>
        </authorList>
    </citation>
    <scope>NUCLEOTIDE SEQUENCE [LARGE SCALE GENOMIC DNA]</scope>
    <source>
        <strain evidence="2">CGMCC 1.9108</strain>
    </source>
</reference>
<dbReference type="Proteomes" id="UP000199628">
    <property type="component" value="Unassembled WGS sequence"/>
</dbReference>
<keyword evidence="2" id="KW-1185">Reference proteome</keyword>
<dbReference type="STRING" id="639004.SAMN04488239_109142"/>
<dbReference type="Gene3D" id="2.60.450.10">
    <property type="entry name" value="Lipopolysaccharide (LPS) transport protein A like domain"/>
    <property type="match status" value="1"/>
</dbReference>
<sequence>MAKDRYSRMVKLLKVILPLAALTLLSAVFLLSRGVDLGSPIPFAEDEIAERTRDQQVTGPFFSGVTPQGEQIQVQAELARPGGPDSRGEAIDLSAEIRLENGRLITLRSDVGSLELDRDMANFSGNVVMTTSDGIRVTTEELNTALSGVSGNTPGAVNGTGPIGEFTAGSMEIGAENEGGPIHIRFKNGVKLVYDPKTSER</sequence>
<dbReference type="RefSeq" id="WP_093032673.1">
    <property type="nucleotide sequence ID" value="NZ_FMZV01000009.1"/>
</dbReference>
<protein>
    <submittedName>
        <fullName evidence="1">Lipopolysaccharide export system protein LptC</fullName>
    </submittedName>
</protein>
<dbReference type="AlphaFoldDB" id="A0A1G6WSK0"/>
<organism evidence="1 2">
    <name type="scientific">Ruegeria marina</name>
    <dbReference type="NCBI Taxonomy" id="639004"/>
    <lineage>
        <taxon>Bacteria</taxon>
        <taxon>Pseudomonadati</taxon>
        <taxon>Pseudomonadota</taxon>
        <taxon>Alphaproteobacteria</taxon>
        <taxon>Rhodobacterales</taxon>
        <taxon>Roseobacteraceae</taxon>
        <taxon>Ruegeria</taxon>
    </lineage>
</organism>
<evidence type="ECO:0000313" key="1">
    <source>
        <dbReference type="EMBL" id="SDD68197.1"/>
    </source>
</evidence>
<dbReference type="EMBL" id="FMZV01000009">
    <property type="protein sequence ID" value="SDD68197.1"/>
    <property type="molecule type" value="Genomic_DNA"/>
</dbReference>
<evidence type="ECO:0000313" key="2">
    <source>
        <dbReference type="Proteomes" id="UP000199628"/>
    </source>
</evidence>
<name>A0A1G6WSK0_9RHOB</name>
<proteinExistence type="predicted"/>